<organism evidence="1 2">
    <name type="scientific">Triparma verrucosa</name>
    <dbReference type="NCBI Taxonomy" id="1606542"/>
    <lineage>
        <taxon>Eukaryota</taxon>
        <taxon>Sar</taxon>
        <taxon>Stramenopiles</taxon>
        <taxon>Ochrophyta</taxon>
        <taxon>Bolidophyceae</taxon>
        <taxon>Parmales</taxon>
        <taxon>Triparmaceae</taxon>
        <taxon>Triparma</taxon>
    </lineage>
</organism>
<dbReference type="AlphaFoldDB" id="A0A9W7BWX1"/>
<proteinExistence type="predicted"/>
<keyword evidence="2" id="KW-1185">Reference proteome</keyword>
<dbReference type="EMBL" id="BRXX01000146">
    <property type="protein sequence ID" value="GMH93880.1"/>
    <property type="molecule type" value="Genomic_DNA"/>
</dbReference>
<sequence>MSAILTHEGSSEEQLLNNLGSNLNLTDEELQVYPPPSSYPLKTYDDYSMMNDPVSKQAQTVAELPEDLQVHCKENLHEEITKGVLRKKLSKMRHLCVTQAIKPEYLDSIMPEIIRLFHPQQVQYNGGVANVKAWKISTYLEVMPGGVPCTNPCLPLLDLCVPLLDCVDAMFTHWYKQQHACNKPGQPKRTEPHKVKRVMNFITRYTAHPKEQALLKHVDGAGKVSGSAVLALPIDKWTGPESIMSFEGHGGGVRFWDGSAVPSKQTEVHYPTRSGDVAFIDRAVWHQADPITKGTRWAMVIFYDVE</sequence>
<gene>
    <name evidence="1" type="ORF">TrVE_jg1903</name>
</gene>
<evidence type="ECO:0000313" key="2">
    <source>
        <dbReference type="Proteomes" id="UP001165160"/>
    </source>
</evidence>
<comment type="caution">
    <text evidence="1">The sequence shown here is derived from an EMBL/GenBank/DDBJ whole genome shotgun (WGS) entry which is preliminary data.</text>
</comment>
<reference evidence="2" key="1">
    <citation type="journal article" date="2023" name="Commun. Biol.">
        <title>Genome analysis of Parmales, the sister group of diatoms, reveals the evolutionary specialization of diatoms from phago-mixotrophs to photoautotrophs.</title>
        <authorList>
            <person name="Ban H."/>
            <person name="Sato S."/>
            <person name="Yoshikawa S."/>
            <person name="Yamada K."/>
            <person name="Nakamura Y."/>
            <person name="Ichinomiya M."/>
            <person name="Sato N."/>
            <person name="Blanc-Mathieu R."/>
            <person name="Endo H."/>
            <person name="Kuwata A."/>
            <person name="Ogata H."/>
        </authorList>
    </citation>
    <scope>NUCLEOTIDE SEQUENCE [LARGE SCALE GENOMIC DNA]</scope>
    <source>
        <strain evidence="2">NIES 3699</strain>
    </source>
</reference>
<evidence type="ECO:0000313" key="1">
    <source>
        <dbReference type="EMBL" id="GMH93880.1"/>
    </source>
</evidence>
<dbReference type="Gene3D" id="2.60.120.620">
    <property type="entry name" value="q2cbj1_9rhob like domain"/>
    <property type="match status" value="1"/>
</dbReference>
<dbReference type="Proteomes" id="UP001165160">
    <property type="component" value="Unassembled WGS sequence"/>
</dbReference>
<protein>
    <submittedName>
        <fullName evidence="1">Uncharacterized protein</fullName>
    </submittedName>
</protein>
<name>A0A9W7BWX1_9STRA</name>
<accession>A0A9W7BWX1</accession>